<feature type="region of interest" description="Disordered" evidence="16">
    <location>
        <begin position="1"/>
        <end position="37"/>
    </location>
</feature>
<keyword evidence="12" id="KW-0804">Transcription</keyword>
<feature type="compositionally biased region" description="Basic and acidic residues" evidence="16">
    <location>
        <begin position="60"/>
        <end position="81"/>
    </location>
</feature>
<keyword evidence="13" id="KW-0539">Nucleus</keyword>
<feature type="compositionally biased region" description="Polar residues" evidence="16">
    <location>
        <begin position="824"/>
        <end position="837"/>
    </location>
</feature>
<dbReference type="InterPro" id="IPR050331">
    <property type="entry name" value="Zinc_finger"/>
</dbReference>
<dbReference type="FunFam" id="3.30.160.60:FF:000502">
    <property type="entry name" value="Zinc finger protein 710"/>
    <property type="match status" value="1"/>
</dbReference>
<comment type="similarity">
    <text evidence="3">Belongs to the krueppel C2H2-type zinc-finger protein family.</text>
</comment>
<comment type="subcellular location">
    <subcellularLocation>
        <location evidence="2">Nucleus</location>
    </subcellularLocation>
</comment>
<name>A0A9J7KHN4_BRAFL</name>
<keyword evidence="7 15" id="KW-0863">Zinc-finger</keyword>
<reference evidence="18" key="1">
    <citation type="journal article" date="2020" name="Nat. Ecol. Evol.">
        <title>Deeply conserved synteny resolves early events in vertebrate evolution.</title>
        <authorList>
            <person name="Simakov O."/>
            <person name="Marletaz F."/>
            <person name="Yue J.X."/>
            <person name="O'Connell B."/>
            <person name="Jenkins J."/>
            <person name="Brandt A."/>
            <person name="Calef R."/>
            <person name="Tung C.H."/>
            <person name="Huang T.K."/>
            <person name="Schmutz J."/>
            <person name="Satoh N."/>
            <person name="Yu J.K."/>
            <person name="Putnam N.H."/>
            <person name="Green R.E."/>
            <person name="Rokhsar D.S."/>
        </authorList>
    </citation>
    <scope>NUCLEOTIDE SEQUENCE [LARGE SCALE GENOMIC DNA]</scope>
    <source>
        <strain evidence="18">S238N-H82</strain>
    </source>
</reference>
<evidence type="ECO:0000256" key="13">
    <source>
        <dbReference type="ARBA" id="ARBA00023242"/>
    </source>
</evidence>
<feature type="domain" description="C2H2-type" evidence="17">
    <location>
        <begin position="138"/>
        <end position="165"/>
    </location>
</feature>
<evidence type="ECO:0000256" key="5">
    <source>
        <dbReference type="ARBA" id="ARBA00022723"/>
    </source>
</evidence>
<dbReference type="GeneID" id="118407294"/>
<dbReference type="FunFam" id="3.30.160.60:FF:000182">
    <property type="entry name" value="zinc finger protein 366"/>
    <property type="match status" value="1"/>
</dbReference>
<dbReference type="GO" id="GO:0001228">
    <property type="term" value="F:DNA-binding transcription activator activity, RNA polymerase II-specific"/>
    <property type="evidence" value="ECO:0000318"/>
    <property type="project" value="GO_Central"/>
</dbReference>
<dbReference type="Pfam" id="PF00096">
    <property type="entry name" value="zf-C2H2"/>
    <property type="match status" value="10"/>
</dbReference>
<feature type="domain" description="C2H2-type" evidence="17">
    <location>
        <begin position="166"/>
        <end position="193"/>
    </location>
</feature>
<keyword evidence="5" id="KW-0479">Metal-binding</keyword>
<feature type="domain" description="C2H2-type" evidence="17">
    <location>
        <begin position="418"/>
        <end position="441"/>
    </location>
</feature>
<dbReference type="InterPro" id="IPR013087">
    <property type="entry name" value="Znf_C2H2_type"/>
</dbReference>
<keyword evidence="18" id="KW-1185">Reference proteome</keyword>
<dbReference type="PANTHER" id="PTHR16515:SF49">
    <property type="entry name" value="GASTRULA ZINC FINGER PROTEIN XLCGF49.1-LIKE-RELATED"/>
    <property type="match status" value="1"/>
</dbReference>
<evidence type="ECO:0000313" key="18">
    <source>
        <dbReference type="Proteomes" id="UP000001554"/>
    </source>
</evidence>
<evidence type="ECO:0000256" key="2">
    <source>
        <dbReference type="ARBA" id="ARBA00004123"/>
    </source>
</evidence>
<proteinExistence type="inferred from homology"/>
<evidence type="ECO:0000313" key="19">
    <source>
        <dbReference type="RefSeq" id="XP_035663649.1"/>
    </source>
</evidence>
<dbReference type="InterPro" id="IPR036236">
    <property type="entry name" value="Znf_C2H2_sf"/>
</dbReference>
<evidence type="ECO:0000256" key="15">
    <source>
        <dbReference type="PROSITE-ProRule" id="PRU00042"/>
    </source>
</evidence>
<feature type="domain" description="C2H2-type" evidence="17">
    <location>
        <begin position="222"/>
        <end position="249"/>
    </location>
</feature>
<evidence type="ECO:0000256" key="1">
    <source>
        <dbReference type="ARBA" id="ARBA00003767"/>
    </source>
</evidence>
<keyword evidence="9" id="KW-0832">Ubl conjugation</keyword>
<dbReference type="FunFam" id="3.30.160.60:FF:000186">
    <property type="entry name" value="Zinc finger protein 366"/>
    <property type="match status" value="1"/>
</dbReference>
<dbReference type="SMART" id="SM00355">
    <property type="entry name" value="ZnF_C2H2"/>
    <property type="match status" value="12"/>
</dbReference>
<feature type="domain" description="C2H2-type" evidence="17">
    <location>
        <begin position="306"/>
        <end position="333"/>
    </location>
</feature>
<protein>
    <recommendedName>
        <fullName evidence="14">Zinc finger protein 710</fullName>
    </recommendedName>
</protein>
<dbReference type="KEGG" id="bfo:118407294"/>
<dbReference type="FunFam" id="3.30.160.60:FF:000100">
    <property type="entry name" value="Zinc finger 45-like"/>
    <property type="match status" value="1"/>
</dbReference>
<dbReference type="Gene3D" id="3.30.160.60">
    <property type="entry name" value="Classic Zinc Finger"/>
    <property type="match status" value="11"/>
</dbReference>
<evidence type="ECO:0000259" key="17">
    <source>
        <dbReference type="PROSITE" id="PS50157"/>
    </source>
</evidence>
<feature type="compositionally biased region" description="Acidic residues" evidence="16">
    <location>
        <begin position="498"/>
        <end position="511"/>
    </location>
</feature>
<dbReference type="FunFam" id="3.30.160.60:FF:000446">
    <property type="entry name" value="Zinc finger protein"/>
    <property type="match status" value="1"/>
</dbReference>
<dbReference type="FunFam" id="3.30.160.60:FF:000161">
    <property type="entry name" value="Zinc finger protein 366"/>
    <property type="match status" value="1"/>
</dbReference>
<keyword evidence="4" id="KW-1017">Isopeptide bond</keyword>
<dbReference type="AlphaFoldDB" id="A0A9J7KHN4"/>
<evidence type="ECO:0000256" key="16">
    <source>
        <dbReference type="SAM" id="MobiDB-lite"/>
    </source>
</evidence>
<keyword evidence="10" id="KW-0805">Transcription regulation</keyword>
<dbReference type="GO" id="GO:0008270">
    <property type="term" value="F:zinc ion binding"/>
    <property type="evidence" value="ECO:0007669"/>
    <property type="project" value="UniProtKB-KW"/>
</dbReference>
<feature type="domain" description="C2H2-type" evidence="17">
    <location>
        <begin position="390"/>
        <end position="417"/>
    </location>
</feature>
<feature type="region of interest" description="Disordered" evidence="16">
    <location>
        <begin position="822"/>
        <end position="851"/>
    </location>
</feature>
<feature type="compositionally biased region" description="Basic and acidic residues" evidence="16">
    <location>
        <begin position="20"/>
        <end position="34"/>
    </location>
</feature>
<keyword evidence="8" id="KW-0862">Zinc</keyword>
<keyword evidence="6" id="KW-0677">Repeat</keyword>
<dbReference type="SUPFAM" id="SSF57667">
    <property type="entry name" value="beta-beta-alpha zinc fingers"/>
    <property type="match status" value="7"/>
</dbReference>
<feature type="compositionally biased region" description="Basic and acidic residues" evidence="16">
    <location>
        <begin position="512"/>
        <end position="533"/>
    </location>
</feature>
<evidence type="ECO:0000256" key="10">
    <source>
        <dbReference type="ARBA" id="ARBA00023015"/>
    </source>
</evidence>
<feature type="region of interest" description="Disordered" evidence="16">
    <location>
        <begin position="453"/>
        <end position="534"/>
    </location>
</feature>
<gene>
    <name evidence="19" type="primary">LOC118407294</name>
</gene>
<dbReference type="PROSITE" id="PS00028">
    <property type="entry name" value="ZINC_FINGER_C2H2_1"/>
    <property type="match status" value="12"/>
</dbReference>
<comment type="function">
    <text evidence="1">May be involved in transcriptional regulation.</text>
</comment>
<dbReference type="Proteomes" id="UP000001554">
    <property type="component" value="Chromosome 2"/>
</dbReference>
<keyword evidence="11" id="KW-0238">DNA-binding</keyword>
<reference evidence="19" key="2">
    <citation type="submission" date="2025-08" db="UniProtKB">
        <authorList>
            <consortium name="RefSeq"/>
        </authorList>
    </citation>
    <scope>IDENTIFICATION</scope>
    <source>
        <strain evidence="19">S238N-H82</strain>
        <tissue evidence="19">Testes</tissue>
    </source>
</reference>
<dbReference type="PROSITE" id="PS50157">
    <property type="entry name" value="ZINC_FINGER_C2H2_2"/>
    <property type="match status" value="12"/>
</dbReference>
<evidence type="ECO:0000256" key="11">
    <source>
        <dbReference type="ARBA" id="ARBA00023125"/>
    </source>
</evidence>
<feature type="domain" description="C2H2-type" evidence="17">
    <location>
        <begin position="278"/>
        <end position="305"/>
    </location>
</feature>
<evidence type="ECO:0000256" key="14">
    <source>
        <dbReference type="ARBA" id="ARBA00069175"/>
    </source>
</evidence>
<accession>A0A9J7KHN4</accession>
<evidence type="ECO:0000256" key="7">
    <source>
        <dbReference type="ARBA" id="ARBA00022771"/>
    </source>
</evidence>
<feature type="domain" description="C2H2-type" evidence="17">
    <location>
        <begin position="683"/>
        <end position="711"/>
    </location>
</feature>
<evidence type="ECO:0000256" key="8">
    <source>
        <dbReference type="ARBA" id="ARBA00022833"/>
    </source>
</evidence>
<dbReference type="GO" id="GO:0000978">
    <property type="term" value="F:RNA polymerase II cis-regulatory region sequence-specific DNA binding"/>
    <property type="evidence" value="ECO:0000318"/>
    <property type="project" value="GO_Central"/>
</dbReference>
<feature type="compositionally biased region" description="Acidic residues" evidence="16">
    <location>
        <begin position="473"/>
        <end position="487"/>
    </location>
</feature>
<dbReference type="RefSeq" id="XP_035663649.1">
    <property type="nucleotide sequence ID" value="XM_035807756.1"/>
</dbReference>
<evidence type="ECO:0000256" key="4">
    <source>
        <dbReference type="ARBA" id="ARBA00022499"/>
    </source>
</evidence>
<dbReference type="FunFam" id="3.30.160.60:FF:000451">
    <property type="entry name" value="Zinc finger protein 710"/>
    <property type="match status" value="1"/>
</dbReference>
<feature type="domain" description="C2H2-type" evidence="17">
    <location>
        <begin position="194"/>
        <end position="221"/>
    </location>
</feature>
<evidence type="ECO:0000256" key="12">
    <source>
        <dbReference type="ARBA" id="ARBA00023163"/>
    </source>
</evidence>
<dbReference type="PANTHER" id="PTHR16515">
    <property type="entry name" value="PR DOMAIN ZINC FINGER PROTEIN"/>
    <property type="match status" value="1"/>
</dbReference>
<feature type="domain" description="C2H2-type" evidence="17">
    <location>
        <begin position="334"/>
        <end position="361"/>
    </location>
</feature>
<dbReference type="GO" id="GO:0006357">
    <property type="term" value="P:regulation of transcription by RNA polymerase II"/>
    <property type="evidence" value="ECO:0000318"/>
    <property type="project" value="GO_Central"/>
</dbReference>
<evidence type="ECO:0000256" key="9">
    <source>
        <dbReference type="ARBA" id="ARBA00022843"/>
    </source>
</evidence>
<sequence>MAADESFYTMDPNRPAPSRGEVEHYSPAGNHDHLTSNGDIADLRIDFEPDQMGFFPSGSLKRERYPDQHESGVDFDEQPHENHRHPPNHTMENESYMPAICVGANGSSLDIPGNERLDVTVAIDDEACFVDEEGKKRWRCNQCPKVYSSKHNLMTHLLGHSGIKPHACQECGKLFKQLSHLNTHMLVHGGVKPHRCQECDKTFTQSSHLKRHMMQHTESRPHTCGICGRGFAYPSELKSHEAKHAESKDNICVECGAEFLSLAMLKRHLATHRGPNSYQCTECDKTFMYPSQLNNHLMKHRDIRPHICSECGMEFFQIHHLKQHALTHRGVKDHKCPICGREFTLHANMKRHLQIHSNSRDFSCSVCGRAFNQRQTLKAHMVTHSEVKPYKCKICGKEFTRFHNLSGHMHLHSDSKPFKCTHCNSKFTLKGNLMRHMKVKHGIDATTSPRAAIAARAGDGDNSEDNSLHMSDDMEGSYEDGNTDEGMDTSFSSGGPAEEGEDLEEEDDESSFQERESESKDRVPLVSDGEHADNVVPSQMPVLDHRSTMLLPPAATSLAKEEPVSPPIVETRYQDMSRVSNNAVDHRATALPPTAASLTKEEPVSAPIVERGYPDLYRPPNAVDPRAPVLPPTAASLTTSAPVVERRYLDMPRPHHVVDSPPIDASLLYRSQPGPKPRVPQKFECSLCPTRFTQRGNMLRHMRQKHWEEYQRTYVRAEPDLQHSPPSPPNLGAVRNFCPPQGIKNEPTSPLIGQPSQYFVSGTPATGLPNNVPRLHFKKRHLAGGDHWDVNVYLKEAVDSIPPPPPTNSIDRTQYGYALDDYSDYNNTAPSNENDSGWTPPILDLPKGLHV</sequence>
<dbReference type="OrthoDB" id="7295497at2759"/>
<organism evidence="18 19">
    <name type="scientific">Branchiostoma floridae</name>
    <name type="common">Florida lancelet</name>
    <name type="synonym">Amphioxus</name>
    <dbReference type="NCBI Taxonomy" id="7739"/>
    <lineage>
        <taxon>Eukaryota</taxon>
        <taxon>Metazoa</taxon>
        <taxon>Chordata</taxon>
        <taxon>Cephalochordata</taxon>
        <taxon>Leptocardii</taxon>
        <taxon>Amphioxiformes</taxon>
        <taxon>Branchiostomatidae</taxon>
        <taxon>Branchiostoma</taxon>
    </lineage>
</organism>
<evidence type="ECO:0000256" key="3">
    <source>
        <dbReference type="ARBA" id="ARBA00006991"/>
    </source>
</evidence>
<dbReference type="GO" id="GO:0005634">
    <property type="term" value="C:nucleus"/>
    <property type="evidence" value="ECO:0000318"/>
    <property type="project" value="GO_Central"/>
</dbReference>
<dbReference type="FunFam" id="3.30.160.60:FF:000191">
    <property type="entry name" value="zinc finger protein 366"/>
    <property type="match status" value="1"/>
</dbReference>
<evidence type="ECO:0000256" key="6">
    <source>
        <dbReference type="ARBA" id="ARBA00022737"/>
    </source>
</evidence>
<feature type="domain" description="C2H2-type" evidence="17">
    <location>
        <begin position="250"/>
        <end position="277"/>
    </location>
</feature>
<feature type="domain" description="C2H2-type" evidence="17">
    <location>
        <begin position="362"/>
        <end position="389"/>
    </location>
</feature>
<feature type="region of interest" description="Disordered" evidence="16">
    <location>
        <begin position="57"/>
        <end position="83"/>
    </location>
</feature>
<dbReference type="OMA" id="PMDIIRI"/>